<accession>A0A0F9A6H7</accession>
<dbReference type="AlphaFoldDB" id="A0A0F9A6H7"/>
<sequence length="103" mass="10896">MTIKAWVMSLAGVIAAVFVLQLAVMYFTDEAPGAVVLFPSEGFISSMPADMAVVGMGKGWVAVKSDSDRLGKRLYQAGARLVLPAGLPGCLPLPKTSRQNIQD</sequence>
<gene>
    <name evidence="2" type="ORF">LCGC14_2609680</name>
</gene>
<organism evidence="2">
    <name type="scientific">marine sediment metagenome</name>
    <dbReference type="NCBI Taxonomy" id="412755"/>
    <lineage>
        <taxon>unclassified sequences</taxon>
        <taxon>metagenomes</taxon>
        <taxon>ecological metagenomes</taxon>
    </lineage>
</organism>
<evidence type="ECO:0000256" key="1">
    <source>
        <dbReference type="SAM" id="Phobius"/>
    </source>
</evidence>
<protein>
    <submittedName>
        <fullName evidence="2">Uncharacterized protein</fullName>
    </submittedName>
</protein>
<proteinExistence type="predicted"/>
<dbReference type="EMBL" id="LAZR01044268">
    <property type="protein sequence ID" value="KKL05075.1"/>
    <property type="molecule type" value="Genomic_DNA"/>
</dbReference>
<reference evidence="2" key="1">
    <citation type="journal article" date="2015" name="Nature">
        <title>Complex archaea that bridge the gap between prokaryotes and eukaryotes.</title>
        <authorList>
            <person name="Spang A."/>
            <person name="Saw J.H."/>
            <person name="Jorgensen S.L."/>
            <person name="Zaremba-Niedzwiedzka K."/>
            <person name="Martijn J."/>
            <person name="Lind A.E."/>
            <person name="van Eijk R."/>
            <person name="Schleper C."/>
            <person name="Guy L."/>
            <person name="Ettema T.J."/>
        </authorList>
    </citation>
    <scope>NUCLEOTIDE SEQUENCE</scope>
</reference>
<keyword evidence="1" id="KW-0812">Transmembrane</keyword>
<name>A0A0F9A6H7_9ZZZZ</name>
<evidence type="ECO:0000313" key="2">
    <source>
        <dbReference type="EMBL" id="KKL05075.1"/>
    </source>
</evidence>
<comment type="caution">
    <text evidence="2">The sequence shown here is derived from an EMBL/GenBank/DDBJ whole genome shotgun (WGS) entry which is preliminary data.</text>
</comment>
<keyword evidence="1" id="KW-0472">Membrane</keyword>
<keyword evidence="1" id="KW-1133">Transmembrane helix</keyword>
<feature type="transmembrane region" description="Helical" evidence="1">
    <location>
        <begin position="6"/>
        <end position="27"/>
    </location>
</feature>